<evidence type="ECO:0000256" key="4">
    <source>
        <dbReference type="ARBA" id="ARBA00022679"/>
    </source>
</evidence>
<name>A0A9P4HD68_9PLEO</name>
<gene>
    <name evidence="7" type="ORF">EK21DRAFT_111215</name>
</gene>
<evidence type="ECO:0000313" key="7">
    <source>
        <dbReference type="EMBL" id="KAF2031177.1"/>
    </source>
</evidence>
<dbReference type="InterPro" id="IPR043132">
    <property type="entry name" value="BCAT-like_C"/>
</dbReference>
<organism evidence="7 8">
    <name type="scientific">Setomelanomma holmii</name>
    <dbReference type="NCBI Taxonomy" id="210430"/>
    <lineage>
        <taxon>Eukaryota</taxon>
        <taxon>Fungi</taxon>
        <taxon>Dikarya</taxon>
        <taxon>Ascomycota</taxon>
        <taxon>Pezizomycotina</taxon>
        <taxon>Dothideomycetes</taxon>
        <taxon>Pleosporomycetidae</taxon>
        <taxon>Pleosporales</taxon>
        <taxon>Pleosporineae</taxon>
        <taxon>Phaeosphaeriaceae</taxon>
        <taxon>Setomelanomma</taxon>
    </lineage>
</organism>
<keyword evidence="5" id="KW-0663">Pyridoxal phosphate</keyword>
<dbReference type="EMBL" id="ML978183">
    <property type="protein sequence ID" value="KAF2031177.1"/>
    <property type="molecule type" value="Genomic_DNA"/>
</dbReference>
<sequence length="374" mass="40471">MSPPQIFLKSPKKEIDWAKLSLALNSNPALNGHVEVRHSLTTNEWSAPKIVADDKIAVSGLSPGLNYGQQCYEGLKAFRSRHEQNGKIVVFRPDFHAARMARSAEAVCLPAPPQELFIECLNKVIIANAEYVPPADTSSFLYIRPVLFGASSNLALGPPEETVFAIYVFPITPYHGALAAKALVLENFDRAAPRGMGAYKVGGNYAPVWRHAAKAKALGYGLTLHLDSATQTYIEEFSTSGFVGHKSREDGRDVMVVPESDNAIASATCDSMMKLALAAGWDVERKPVLFSAIAEFDEVVAVGTAAAAVPVESITRQSDNETFEFKASGKRLLGLAATIADIQRGRAADIEGWCHDITESPNQSIVIEAMNEQP</sequence>
<dbReference type="Pfam" id="PF01063">
    <property type="entry name" value="Aminotran_4"/>
    <property type="match status" value="1"/>
</dbReference>
<dbReference type="GO" id="GO:0009081">
    <property type="term" value="P:branched-chain amino acid metabolic process"/>
    <property type="evidence" value="ECO:0007669"/>
    <property type="project" value="InterPro"/>
</dbReference>
<evidence type="ECO:0000256" key="1">
    <source>
        <dbReference type="ARBA" id="ARBA00001933"/>
    </source>
</evidence>
<dbReference type="GO" id="GO:0004084">
    <property type="term" value="F:branched-chain-amino-acid transaminase activity"/>
    <property type="evidence" value="ECO:0007669"/>
    <property type="project" value="InterPro"/>
</dbReference>
<dbReference type="Proteomes" id="UP000799777">
    <property type="component" value="Unassembled WGS sequence"/>
</dbReference>
<comment type="similarity">
    <text evidence="2">Belongs to the class-IV pyridoxal-phosphate-dependent aminotransferase family.</text>
</comment>
<dbReference type="AlphaFoldDB" id="A0A9P4HD68"/>
<keyword evidence="4" id="KW-0808">Transferase</keyword>
<dbReference type="OrthoDB" id="409992at2759"/>
<dbReference type="PANTHER" id="PTHR42825:SF2">
    <property type="entry name" value="BRANCHED-CHAIN-AMINO-ACID AMINOTRANSFERASE 3, CHLOROPLASTIC-RELATED"/>
    <property type="match status" value="1"/>
</dbReference>
<proteinExistence type="inferred from homology"/>
<dbReference type="InterPro" id="IPR036038">
    <property type="entry name" value="Aminotransferase-like"/>
</dbReference>
<evidence type="ECO:0000256" key="5">
    <source>
        <dbReference type="ARBA" id="ARBA00022898"/>
    </source>
</evidence>
<reference evidence="7" key="1">
    <citation type="journal article" date="2020" name="Stud. Mycol.">
        <title>101 Dothideomycetes genomes: a test case for predicting lifestyles and emergence of pathogens.</title>
        <authorList>
            <person name="Haridas S."/>
            <person name="Albert R."/>
            <person name="Binder M."/>
            <person name="Bloem J."/>
            <person name="Labutti K."/>
            <person name="Salamov A."/>
            <person name="Andreopoulos B."/>
            <person name="Baker S."/>
            <person name="Barry K."/>
            <person name="Bills G."/>
            <person name="Bluhm B."/>
            <person name="Cannon C."/>
            <person name="Castanera R."/>
            <person name="Culley D."/>
            <person name="Daum C."/>
            <person name="Ezra D."/>
            <person name="Gonzalez J."/>
            <person name="Henrissat B."/>
            <person name="Kuo A."/>
            <person name="Liang C."/>
            <person name="Lipzen A."/>
            <person name="Lutzoni F."/>
            <person name="Magnuson J."/>
            <person name="Mondo S."/>
            <person name="Nolan M."/>
            <person name="Ohm R."/>
            <person name="Pangilinan J."/>
            <person name="Park H.-J."/>
            <person name="Ramirez L."/>
            <person name="Alfaro M."/>
            <person name="Sun H."/>
            <person name="Tritt A."/>
            <person name="Yoshinaga Y."/>
            <person name="Zwiers L.-H."/>
            <person name="Turgeon B."/>
            <person name="Goodwin S."/>
            <person name="Spatafora J."/>
            <person name="Crous P."/>
            <person name="Grigoriev I."/>
        </authorList>
    </citation>
    <scope>NUCLEOTIDE SEQUENCE</scope>
    <source>
        <strain evidence="7">CBS 110217</strain>
    </source>
</reference>
<evidence type="ECO:0000256" key="2">
    <source>
        <dbReference type="ARBA" id="ARBA00009320"/>
    </source>
</evidence>
<keyword evidence="8" id="KW-1185">Reference proteome</keyword>
<evidence type="ECO:0000256" key="6">
    <source>
        <dbReference type="PIRSR" id="PIRSR006468-1"/>
    </source>
</evidence>
<comment type="cofactor">
    <cofactor evidence="1">
        <name>pyridoxal 5'-phosphate</name>
        <dbReference type="ChEBI" id="CHEBI:597326"/>
    </cofactor>
</comment>
<accession>A0A9P4HD68</accession>
<evidence type="ECO:0000256" key="3">
    <source>
        <dbReference type="ARBA" id="ARBA00022576"/>
    </source>
</evidence>
<comment type="caution">
    <text evidence="7">The sequence shown here is derived from an EMBL/GenBank/DDBJ whole genome shotgun (WGS) entry which is preliminary data.</text>
</comment>
<dbReference type="Gene3D" id="3.30.470.10">
    <property type="match status" value="1"/>
</dbReference>
<dbReference type="PIRSF" id="PIRSF006468">
    <property type="entry name" value="BCAT1"/>
    <property type="match status" value="1"/>
</dbReference>
<dbReference type="PANTHER" id="PTHR42825">
    <property type="entry name" value="AMINO ACID AMINOTRANSFERASE"/>
    <property type="match status" value="1"/>
</dbReference>
<dbReference type="Gene3D" id="3.20.10.10">
    <property type="entry name" value="D-amino Acid Aminotransferase, subunit A, domain 2"/>
    <property type="match status" value="1"/>
</dbReference>
<evidence type="ECO:0000313" key="8">
    <source>
        <dbReference type="Proteomes" id="UP000799777"/>
    </source>
</evidence>
<dbReference type="InterPro" id="IPR043131">
    <property type="entry name" value="BCAT-like_N"/>
</dbReference>
<dbReference type="InterPro" id="IPR005786">
    <property type="entry name" value="B_amino_transII"/>
</dbReference>
<keyword evidence="3 7" id="KW-0032">Aminotransferase</keyword>
<dbReference type="SUPFAM" id="SSF56752">
    <property type="entry name" value="D-aminoacid aminotransferase-like PLP-dependent enzymes"/>
    <property type="match status" value="1"/>
</dbReference>
<protein>
    <submittedName>
        <fullName evidence="7">Branched-chain-amino-acid aminotransferase</fullName>
    </submittedName>
</protein>
<dbReference type="InterPro" id="IPR001544">
    <property type="entry name" value="Aminotrans_IV"/>
</dbReference>
<feature type="modified residue" description="N6-(pyridoxal phosphate)lysine" evidence="6">
    <location>
        <position position="200"/>
    </location>
</feature>